<dbReference type="AlphaFoldDB" id="A0A1H2SGK7"/>
<dbReference type="InterPro" id="IPR006674">
    <property type="entry name" value="HD_domain"/>
</dbReference>
<dbReference type="OrthoDB" id="459260at2"/>
<gene>
    <name evidence="2" type="ORF">SAMN04487960_102115</name>
</gene>
<reference evidence="2 3" key="1">
    <citation type="submission" date="2016-10" db="EMBL/GenBank/DDBJ databases">
        <authorList>
            <person name="de Groot N.N."/>
        </authorList>
    </citation>
    <scope>NUCLEOTIDE SEQUENCE [LARGE SCALE GENOMIC DNA]</scope>
    <source>
        <strain evidence="2 3">CGMCC 1.7059</strain>
    </source>
</reference>
<dbReference type="SUPFAM" id="SSF109604">
    <property type="entry name" value="HD-domain/PDEase-like"/>
    <property type="match status" value="1"/>
</dbReference>
<accession>A0A1H2SGK7</accession>
<sequence>MNDDICQIDDILGPWQSVIGRDFQGYRNHVVRMVTFCQRLRVCRREDVQKLVIAGCFHDIGLWTRDTLDYLPPSLPPAAEYLAANGLSDWLPEIEQMILLHHKLRPVEDGLSPLVELFRQGDLVDFSLGRVCFSLSRAEVREVQGQYPNAGFHRMLLRRSWRWFLRHPLNPAPMMKW</sequence>
<dbReference type="Pfam" id="PF01966">
    <property type="entry name" value="HD"/>
    <property type="match status" value="1"/>
</dbReference>
<dbReference type="STRING" id="488533.SAMN04487960_102115"/>
<evidence type="ECO:0000313" key="2">
    <source>
        <dbReference type="EMBL" id="SDW30264.1"/>
    </source>
</evidence>
<keyword evidence="3" id="KW-1185">Reference proteome</keyword>
<organism evidence="2 3">
    <name type="scientific">Marinobacter mobilis</name>
    <dbReference type="NCBI Taxonomy" id="488533"/>
    <lineage>
        <taxon>Bacteria</taxon>
        <taxon>Pseudomonadati</taxon>
        <taxon>Pseudomonadota</taxon>
        <taxon>Gammaproteobacteria</taxon>
        <taxon>Pseudomonadales</taxon>
        <taxon>Marinobacteraceae</taxon>
        <taxon>Marinobacter</taxon>
    </lineage>
</organism>
<feature type="domain" description="HD" evidence="1">
    <location>
        <begin position="28"/>
        <end position="107"/>
    </location>
</feature>
<dbReference type="EMBL" id="FNNE01000002">
    <property type="protein sequence ID" value="SDW30264.1"/>
    <property type="molecule type" value="Genomic_DNA"/>
</dbReference>
<evidence type="ECO:0000313" key="3">
    <source>
        <dbReference type="Proteomes" id="UP000199675"/>
    </source>
</evidence>
<evidence type="ECO:0000259" key="1">
    <source>
        <dbReference type="Pfam" id="PF01966"/>
    </source>
</evidence>
<name>A0A1H2SGK7_9GAMM</name>
<dbReference type="Gene3D" id="1.10.3210.10">
    <property type="entry name" value="Hypothetical protein af1432"/>
    <property type="match status" value="1"/>
</dbReference>
<protein>
    <recommendedName>
        <fullName evidence="1">HD domain-containing protein</fullName>
    </recommendedName>
</protein>
<dbReference type="RefSeq" id="WP_091811484.1">
    <property type="nucleotide sequence ID" value="NZ_FNNE01000002.1"/>
</dbReference>
<proteinExistence type="predicted"/>
<dbReference type="Proteomes" id="UP000199675">
    <property type="component" value="Unassembled WGS sequence"/>
</dbReference>